<dbReference type="EMBL" id="CM042889">
    <property type="protein sequence ID" value="KAI4320044.1"/>
    <property type="molecule type" value="Genomic_DNA"/>
</dbReference>
<organism evidence="1 2">
    <name type="scientific">Melastoma candidum</name>
    <dbReference type="NCBI Taxonomy" id="119954"/>
    <lineage>
        <taxon>Eukaryota</taxon>
        <taxon>Viridiplantae</taxon>
        <taxon>Streptophyta</taxon>
        <taxon>Embryophyta</taxon>
        <taxon>Tracheophyta</taxon>
        <taxon>Spermatophyta</taxon>
        <taxon>Magnoliopsida</taxon>
        <taxon>eudicotyledons</taxon>
        <taxon>Gunneridae</taxon>
        <taxon>Pentapetalae</taxon>
        <taxon>rosids</taxon>
        <taxon>malvids</taxon>
        <taxon>Myrtales</taxon>
        <taxon>Melastomataceae</taxon>
        <taxon>Melastomatoideae</taxon>
        <taxon>Melastomateae</taxon>
        <taxon>Melastoma</taxon>
    </lineage>
</organism>
<proteinExistence type="predicted"/>
<comment type="caution">
    <text evidence="1">The sequence shown here is derived from an EMBL/GenBank/DDBJ whole genome shotgun (WGS) entry which is preliminary data.</text>
</comment>
<protein>
    <submittedName>
        <fullName evidence="1">Uncharacterized protein</fullName>
    </submittedName>
</protein>
<accession>A0ACB9M9F9</accession>
<sequence>MRIWDQADVIRSVKKKLHFLLEARNPNNDEVIMEKLFHPNLKLLIVKAVDTTGAGDAFVGGFLYCLSADLELYKDEKRLRDALFFETSAIIEQEQLQLKKYIEEHYSKILDVERELANLSMEMKLTAGPKKAALELLRTKIEASQRKVSDCQAERRTSTVHESSNSQFARLEELKETNCSTEPKQNITSSCSSALNATSVPPEPALTSKNRPNGGVFWQIVQNSTFLLKEKKGFERKSPSLAREKASGLSEDVDLQVKYGQALDSMWMVEVERYYA</sequence>
<reference evidence="2" key="1">
    <citation type="journal article" date="2023" name="Front. Plant Sci.">
        <title>Chromosomal-level genome assembly of Melastoma candidum provides insights into trichome evolution.</title>
        <authorList>
            <person name="Zhong Y."/>
            <person name="Wu W."/>
            <person name="Sun C."/>
            <person name="Zou P."/>
            <person name="Liu Y."/>
            <person name="Dai S."/>
            <person name="Zhou R."/>
        </authorList>
    </citation>
    <scope>NUCLEOTIDE SEQUENCE [LARGE SCALE GENOMIC DNA]</scope>
</reference>
<gene>
    <name evidence="1" type="ORF">MLD38_033566</name>
</gene>
<evidence type="ECO:0000313" key="2">
    <source>
        <dbReference type="Proteomes" id="UP001057402"/>
    </source>
</evidence>
<dbReference type="Proteomes" id="UP001057402">
    <property type="component" value="Chromosome 10"/>
</dbReference>
<evidence type="ECO:0000313" key="1">
    <source>
        <dbReference type="EMBL" id="KAI4320044.1"/>
    </source>
</evidence>
<name>A0ACB9M9F9_9MYRT</name>
<keyword evidence="2" id="KW-1185">Reference proteome</keyword>